<dbReference type="AlphaFoldDB" id="A0AAW6TUW8"/>
<sequence length="82" mass="9286">MRWEDAKRFLTEAIVEGTCTDSELSTAHALLGAIEYQQGNARAARTHFVAAYRYDRQMQLSPDVFPPHLVDFYRTVNGVKGP</sequence>
<dbReference type="RefSeq" id="WP_349244556.1">
    <property type="nucleotide sequence ID" value="NZ_JASCXX010000009.1"/>
</dbReference>
<organism evidence="1 2">
    <name type="scientific">Anaerobaca lacustris</name>
    <dbReference type="NCBI Taxonomy" id="3044600"/>
    <lineage>
        <taxon>Bacteria</taxon>
        <taxon>Pseudomonadati</taxon>
        <taxon>Planctomycetota</taxon>
        <taxon>Phycisphaerae</taxon>
        <taxon>Sedimentisphaerales</taxon>
        <taxon>Anaerobacaceae</taxon>
        <taxon>Anaerobaca</taxon>
    </lineage>
</organism>
<dbReference type="Proteomes" id="UP001431776">
    <property type="component" value="Unassembled WGS sequence"/>
</dbReference>
<keyword evidence="2" id="KW-1185">Reference proteome</keyword>
<protein>
    <recommendedName>
        <fullName evidence="3">Tetratricopeptide repeat protein</fullName>
    </recommendedName>
</protein>
<evidence type="ECO:0000313" key="2">
    <source>
        <dbReference type="Proteomes" id="UP001431776"/>
    </source>
</evidence>
<proteinExistence type="predicted"/>
<comment type="caution">
    <text evidence="1">The sequence shown here is derived from an EMBL/GenBank/DDBJ whole genome shotgun (WGS) entry which is preliminary data.</text>
</comment>
<evidence type="ECO:0008006" key="3">
    <source>
        <dbReference type="Google" id="ProtNLM"/>
    </source>
</evidence>
<evidence type="ECO:0000313" key="1">
    <source>
        <dbReference type="EMBL" id="MDI6449147.1"/>
    </source>
</evidence>
<accession>A0AAW6TUW8</accession>
<reference evidence="1" key="1">
    <citation type="submission" date="2023-05" db="EMBL/GenBank/DDBJ databases">
        <title>Anaerotaeda fermentans gen. nov., sp. nov., a novel anaerobic planctomycete of the new family within the order Sedimentisphaerales isolated from Taman Peninsula, Russia.</title>
        <authorList>
            <person name="Khomyakova M.A."/>
            <person name="Merkel A.Y."/>
            <person name="Slobodkin A.I."/>
        </authorList>
    </citation>
    <scope>NUCLEOTIDE SEQUENCE</scope>
    <source>
        <strain evidence="1">M17dextr</strain>
    </source>
</reference>
<gene>
    <name evidence="1" type="ORF">QJ522_08830</name>
</gene>
<name>A0AAW6TUW8_9BACT</name>
<dbReference type="EMBL" id="JASCXX010000009">
    <property type="protein sequence ID" value="MDI6449147.1"/>
    <property type="molecule type" value="Genomic_DNA"/>
</dbReference>